<comment type="similarity">
    <text evidence="1">Belongs to the ATP-dependent AMP-binding enzyme family.</text>
</comment>
<gene>
    <name evidence="5" type="ORF">AB6A40_004256</name>
</gene>
<reference evidence="5 6" key="1">
    <citation type="submission" date="2024-08" db="EMBL/GenBank/DDBJ databases">
        <title>Gnathostoma spinigerum genome.</title>
        <authorList>
            <person name="Gonzalez-Bertolin B."/>
            <person name="Monzon S."/>
            <person name="Zaballos A."/>
            <person name="Jimenez P."/>
            <person name="Dekumyoy P."/>
            <person name="Varona S."/>
            <person name="Cuesta I."/>
            <person name="Sumanam S."/>
            <person name="Adisakwattana P."/>
            <person name="Gasser R.B."/>
            <person name="Hernandez-Gonzalez A."/>
            <person name="Young N.D."/>
            <person name="Perteguer M.J."/>
        </authorList>
    </citation>
    <scope>NUCLEOTIDE SEQUENCE [LARGE SCALE GENOMIC DNA]</scope>
    <source>
        <strain evidence="5">AL3</strain>
        <tissue evidence="5">Liver</tissue>
    </source>
</reference>
<dbReference type="PANTHER" id="PTHR43107">
    <property type="entry name" value="LONG-CHAIN FATTY ACID TRANSPORT PROTEIN"/>
    <property type="match status" value="1"/>
</dbReference>
<dbReference type="EMBL" id="JBGFUD010002390">
    <property type="protein sequence ID" value="MFH4977547.1"/>
    <property type="molecule type" value="Genomic_DNA"/>
</dbReference>
<keyword evidence="6" id="KW-1185">Reference proteome</keyword>
<evidence type="ECO:0000313" key="6">
    <source>
        <dbReference type="Proteomes" id="UP001608902"/>
    </source>
</evidence>
<dbReference type="Gene3D" id="3.40.50.12780">
    <property type="entry name" value="N-terminal domain of ligase-like"/>
    <property type="match status" value="1"/>
</dbReference>
<keyword evidence="2" id="KW-0436">Ligase</keyword>
<name>A0ABD6EE46_9BILA</name>
<evidence type="ECO:0000256" key="4">
    <source>
        <dbReference type="ARBA" id="ARBA00022840"/>
    </source>
</evidence>
<keyword evidence="3" id="KW-0547">Nucleotide-binding</keyword>
<evidence type="ECO:0000256" key="1">
    <source>
        <dbReference type="ARBA" id="ARBA00006432"/>
    </source>
</evidence>
<keyword evidence="4" id="KW-0067">ATP-binding</keyword>
<dbReference type="GO" id="GO:0016874">
    <property type="term" value="F:ligase activity"/>
    <property type="evidence" value="ECO:0007669"/>
    <property type="project" value="UniProtKB-KW"/>
</dbReference>
<dbReference type="Proteomes" id="UP001608902">
    <property type="component" value="Unassembled WGS sequence"/>
</dbReference>
<protein>
    <submittedName>
        <fullName evidence="5">Uncharacterized protein</fullName>
    </submittedName>
</protein>
<comment type="caution">
    <text evidence="5">The sequence shown here is derived from an EMBL/GenBank/DDBJ whole genome shotgun (WGS) entry which is preliminary data.</text>
</comment>
<dbReference type="InterPro" id="IPR042099">
    <property type="entry name" value="ANL_N_sf"/>
</dbReference>
<sequence length="139" mass="16534">MAEIQLIDERKTKTFQSFTFIAIFAILYPIVGLRIWLLLLTAFIFIQFITSSTFRWFCRTAPRDFQGLCLVLRLKWILRQRIKADRGVHEIFLEQVEKHPEKEAIIEVETSRKVTFIELNNLANQYAHFFQVMISCVDF</sequence>
<evidence type="ECO:0000256" key="3">
    <source>
        <dbReference type="ARBA" id="ARBA00022741"/>
    </source>
</evidence>
<dbReference type="PANTHER" id="PTHR43107:SF15">
    <property type="entry name" value="FATTY ACID TRANSPORT PROTEIN 3, ISOFORM A"/>
    <property type="match status" value="1"/>
</dbReference>
<dbReference type="AlphaFoldDB" id="A0ABD6EE46"/>
<dbReference type="GO" id="GO:0005524">
    <property type="term" value="F:ATP binding"/>
    <property type="evidence" value="ECO:0007669"/>
    <property type="project" value="UniProtKB-KW"/>
</dbReference>
<organism evidence="5 6">
    <name type="scientific">Gnathostoma spinigerum</name>
    <dbReference type="NCBI Taxonomy" id="75299"/>
    <lineage>
        <taxon>Eukaryota</taxon>
        <taxon>Metazoa</taxon>
        <taxon>Ecdysozoa</taxon>
        <taxon>Nematoda</taxon>
        <taxon>Chromadorea</taxon>
        <taxon>Rhabditida</taxon>
        <taxon>Spirurina</taxon>
        <taxon>Gnathostomatomorpha</taxon>
        <taxon>Gnathostomatoidea</taxon>
        <taxon>Gnathostomatidae</taxon>
        <taxon>Gnathostoma</taxon>
    </lineage>
</organism>
<dbReference type="SUPFAM" id="SSF56801">
    <property type="entry name" value="Acetyl-CoA synthetase-like"/>
    <property type="match status" value="1"/>
</dbReference>
<accession>A0ABD6EE46</accession>
<evidence type="ECO:0000313" key="5">
    <source>
        <dbReference type="EMBL" id="MFH4977547.1"/>
    </source>
</evidence>
<proteinExistence type="inferred from homology"/>
<evidence type="ECO:0000256" key="2">
    <source>
        <dbReference type="ARBA" id="ARBA00022598"/>
    </source>
</evidence>